<reference evidence="3 4" key="1">
    <citation type="journal article" date="2019" name="PLoS Negl. Trop. Dis.">
        <title>Whole genome sequencing of Entamoeba nuttalli reveals mammalian host-related molecular signatures and a novel octapeptide-repeat surface protein.</title>
        <authorList>
            <person name="Tanaka M."/>
            <person name="Makiuchi T."/>
            <person name="Komiyama T."/>
            <person name="Shiina T."/>
            <person name="Osaki K."/>
            <person name="Tachibana H."/>
        </authorList>
    </citation>
    <scope>NUCLEOTIDE SEQUENCE [LARGE SCALE GENOMIC DNA]</scope>
    <source>
        <strain evidence="3 4">P19-061405</strain>
    </source>
</reference>
<dbReference type="InterPro" id="IPR000873">
    <property type="entry name" value="AMP-dep_synth/lig_dom"/>
</dbReference>
<feature type="region of interest" description="Disordered" evidence="1">
    <location>
        <begin position="1"/>
        <end position="143"/>
    </location>
</feature>
<dbReference type="EMBL" id="BAAFRS010000361">
    <property type="protein sequence ID" value="GAB1227879.1"/>
    <property type="molecule type" value="Genomic_DNA"/>
</dbReference>
<dbReference type="PANTHER" id="PTHR24094">
    <property type="entry name" value="SECRETED PROTEIN"/>
    <property type="match status" value="1"/>
</dbReference>
<dbReference type="Gene3D" id="3.40.50.12780">
    <property type="entry name" value="N-terminal domain of ligase-like"/>
    <property type="match status" value="1"/>
</dbReference>
<comment type="caution">
    <text evidence="3">The sequence shown here is derived from an EMBL/GenBank/DDBJ whole genome shotgun (WGS) entry which is preliminary data.</text>
</comment>
<organism evidence="3 4">
    <name type="scientific">Entamoeba nuttalli</name>
    <dbReference type="NCBI Taxonomy" id="412467"/>
    <lineage>
        <taxon>Eukaryota</taxon>
        <taxon>Amoebozoa</taxon>
        <taxon>Evosea</taxon>
        <taxon>Archamoebae</taxon>
        <taxon>Mastigamoebida</taxon>
        <taxon>Entamoebidae</taxon>
        <taxon>Entamoeba</taxon>
    </lineage>
</organism>
<evidence type="ECO:0000313" key="3">
    <source>
        <dbReference type="EMBL" id="GAB1227879.1"/>
    </source>
</evidence>
<dbReference type="Proteomes" id="UP001628156">
    <property type="component" value="Unassembled WGS sequence"/>
</dbReference>
<name>A0ABQ0DYE8_9EUKA</name>
<evidence type="ECO:0000256" key="1">
    <source>
        <dbReference type="SAM" id="MobiDB-lite"/>
    </source>
</evidence>
<feature type="compositionally biased region" description="Low complexity" evidence="1">
    <location>
        <begin position="10"/>
        <end position="28"/>
    </location>
</feature>
<dbReference type="SUPFAM" id="SSF56801">
    <property type="entry name" value="Acetyl-CoA synthetase-like"/>
    <property type="match status" value="1"/>
</dbReference>
<protein>
    <recommendedName>
        <fullName evidence="2">AMP-dependent synthetase/ligase domain-containing protein</fullName>
    </recommendedName>
</protein>
<dbReference type="Pfam" id="PF00501">
    <property type="entry name" value="AMP-binding"/>
    <property type="match status" value="1"/>
</dbReference>
<proteinExistence type="predicted"/>
<keyword evidence="4" id="KW-1185">Reference proteome</keyword>
<sequence length="796" mass="89451">MSDNSEHSHSTSQSTKSSMSSSSSTVSSNEKENQQQVETPVSQEPTSVSQEPTSVSQEPTSVSQEPTPSPRPVVVEEKPETPVAQPAELTVEEIGGSPSASSSPDIPPVEIAKPSSVSPQEENKSEEQKEVQEPPRAFSKPISPFINGEEEICNFNGKLTEEQQKRLVNNNETLASLYNKAKAYEKKAYTVLGNKIREKTWKEFINDVEGFACGFLKQTHKAVIISMANSENAYSIGFAAMLTGRYVCYVNPTLPTYRFESIVNLINADVAFIDNTIIDNFKEVQKTHENLQLVIVGTDVGKDKNLCSMSVYFNEKVDKTAFEEQLKELKPETVAEIIPLVHGQGYKGVIWTHSNICAALKSNDPGLSSEMTIMEVLPQSAFGERIYGMYFALNAELHVIIAQPTDLQFGGPKFMKMLKQHKPKFMLGTPRIYEKISNYASDKIDKSTILTRKAKNFAAKKGVDGQMKQGVGESKPKGYGISRTLVYNKALKAIGLHKCYCACWGVMSEKSRAKCLGLGITVFEGLMLPETTGFCLMQKKNLYVPGSYGCKVKECNIEIREGEIIANGSVVSCGYCNEGSQHVYPFENGFKTYLMATSSKFGKEKEEFYQPNGYKYPLIVTSNAEMIEPHYIEKMLCTIPTIVKCIILGENEKFLSALFEINYDKAKEELKEKCPSKENIRSDAFFGTFLRQKVEAFNQTLPRSYRIKKFVVVDLPDVECATDSNTSMEKRNATIKKYEKGIDKLYHQPKAVEEADEKKRKKEQEEIQKQRRKEEKEREKQAKKQKKEEKKNAKKD</sequence>
<feature type="domain" description="AMP-dependent synthetase/ligase" evidence="2">
    <location>
        <begin position="185"/>
        <end position="561"/>
    </location>
</feature>
<dbReference type="PANTHER" id="PTHR24094:SF15">
    <property type="entry name" value="AMP-DEPENDENT SYNTHETASE_LIGASE DOMAIN-CONTAINING PROTEIN-RELATED"/>
    <property type="match status" value="1"/>
</dbReference>
<dbReference type="InterPro" id="IPR042099">
    <property type="entry name" value="ANL_N_sf"/>
</dbReference>
<accession>A0ABQ0DYE8</accession>
<feature type="compositionally biased region" description="Basic and acidic residues" evidence="1">
    <location>
        <begin position="121"/>
        <end position="133"/>
    </location>
</feature>
<dbReference type="Pfam" id="PF23562">
    <property type="entry name" value="AMP-binding_C_3"/>
    <property type="match status" value="1"/>
</dbReference>
<evidence type="ECO:0000259" key="2">
    <source>
        <dbReference type="Pfam" id="PF00501"/>
    </source>
</evidence>
<evidence type="ECO:0000313" key="4">
    <source>
        <dbReference type="Proteomes" id="UP001628156"/>
    </source>
</evidence>
<gene>
    <name evidence="3" type="ORF">ENUP19_0361G0058</name>
</gene>
<feature type="region of interest" description="Disordered" evidence="1">
    <location>
        <begin position="749"/>
        <end position="796"/>
    </location>
</feature>
<feature type="compositionally biased region" description="Polar residues" evidence="1">
    <location>
        <begin position="34"/>
        <end position="66"/>
    </location>
</feature>